<keyword evidence="3" id="KW-0539">Nucleus</keyword>
<dbReference type="InterPro" id="IPR012340">
    <property type="entry name" value="NA-bd_OB-fold"/>
</dbReference>
<dbReference type="Proteomes" id="UP000044602">
    <property type="component" value="Unassembled WGS sequence"/>
</dbReference>
<dbReference type="PANTHER" id="PTHR14150:SF12">
    <property type="entry name" value="U3 SMALL NUCLEOLAR RNA-ASSOCIATED PROTEIN 14 HOMOLOG A"/>
    <property type="match status" value="1"/>
</dbReference>
<name>A0A0G4N7E8_VERLO</name>
<evidence type="ECO:0000256" key="2">
    <source>
        <dbReference type="ARBA" id="ARBA00022553"/>
    </source>
</evidence>
<dbReference type="AlphaFoldDB" id="A0A0G4N7E8"/>
<dbReference type="InterPro" id="IPR006709">
    <property type="entry name" value="SSU_processome_Utp14"/>
</dbReference>
<evidence type="ECO:0000256" key="1">
    <source>
        <dbReference type="ARBA" id="ARBA00004604"/>
    </source>
</evidence>
<organism evidence="5 6">
    <name type="scientific">Verticillium longisporum</name>
    <name type="common">Verticillium dahliae var. longisporum</name>
    <dbReference type="NCBI Taxonomy" id="100787"/>
    <lineage>
        <taxon>Eukaryota</taxon>
        <taxon>Fungi</taxon>
        <taxon>Dikarya</taxon>
        <taxon>Ascomycota</taxon>
        <taxon>Pezizomycotina</taxon>
        <taxon>Sordariomycetes</taxon>
        <taxon>Hypocreomycetidae</taxon>
        <taxon>Glomerellales</taxon>
        <taxon>Plectosphaerellaceae</taxon>
        <taxon>Verticillium</taxon>
    </lineage>
</organism>
<gene>
    <name evidence="5" type="ORF">BN1708_016931</name>
</gene>
<comment type="subcellular location">
    <subcellularLocation>
        <location evidence="1">Nucleus</location>
        <location evidence="1">Nucleolus</location>
    </subcellularLocation>
</comment>
<dbReference type="Pfam" id="PF04615">
    <property type="entry name" value="Utp14"/>
    <property type="match status" value="1"/>
</dbReference>
<reference evidence="5 6" key="1">
    <citation type="submission" date="2015-05" db="EMBL/GenBank/DDBJ databases">
        <authorList>
            <person name="Wang D.B."/>
            <person name="Wang M."/>
        </authorList>
    </citation>
    <scope>NUCLEOTIDE SEQUENCE [LARGE SCALE GENOMIC DNA]</scope>
    <source>
        <strain evidence="5">VL1</strain>
    </source>
</reference>
<feature type="non-terminal residue" evidence="5">
    <location>
        <position position="178"/>
    </location>
</feature>
<dbReference type="GO" id="GO:0032040">
    <property type="term" value="C:small-subunit processome"/>
    <property type="evidence" value="ECO:0007669"/>
    <property type="project" value="InterPro"/>
</dbReference>
<dbReference type="PANTHER" id="PTHR14150">
    <property type="entry name" value="U3 SMALL NUCLEOLAR RNA-ASSOCIATED PROTEIN 14"/>
    <property type="match status" value="1"/>
</dbReference>
<evidence type="ECO:0000313" key="5">
    <source>
        <dbReference type="EMBL" id="CRK42556.1"/>
    </source>
</evidence>
<dbReference type="STRING" id="100787.A0A0G4N7E8"/>
<feature type="region of interest" description="Disordered" evidence="4">
    <location>
        <begin position="104"/>
        <end position="141"/>
    </location>
</feature>
<accession>A0A0G4N7E8</accession>
<keyword evidence="6" id="KW-1185">Reference proteome</keyword>
<dbReference type="SUPFAM" id="SSF50249">
    <property type="entry name" value="Nucleic acid-binding proteins"/>
    <property type="match status" value="1"/>
</dbReference>
<dbReference type="Gene3D" id="2.40.50.140">
    <property type="entry name" value="Nucleic acid-binding proteins"/>
    <property type="match status" value="1"/>
</dbReference>
<protein>
    <submittedName>
        <fullName evidence="5">Uncharacterized protein</fullName>
    </submittedName>
</protein>
<keyword evidence="2" id="KW-0597">Phosphoprotein</keyword>
<evidence type="ECO:0000256" key="4">
    <source>
        <dbReference type="SAM" id="MobiDB-lite"/>
    </source>
</evidence>
<dbReference type="EMBL" id="CVQH01027572">
    <property type="protein sequence ID" value="CRK42556.1"/>
    <property type="molecule type" value="Genomic_DNA"/>
</dbReference>
<sequence length="178" mass="19980">MAFTTDFGHLKSGEHNKDKILRVGARIYNKRASGSKLVFYDVRVEGVKVQVMCQAQEVTGDLDALQTFISGYGGEDDKEDAPDGSKPRQKISFKDLGLAGVKDPQMKKSMKLMSKEEKEARPGGAKKLAIPLGKRQQDKLSRAVAYEKTNETLDRWTDRVKQDRRAEHLVFPLPENAQ</sequence>
<proteinExistence type="predicted"/>
<evidence type="ECO:0000256" key="3">
    <source>
        <dbReference type="ARBA" id="ARBA00023242"/>
    </source>
</evidence>
<evidence type="ECO:0000313" key="6">
    <source>
        <dbReference type="Proteomes" id="UP000044602"/>
    </source>
</evidence>
<dbReference type="GO" id="GO:0006364">
    <property type="term" value="P:rRNA processing"/>
    <property type="evidence" value="ECO:0007669"/>
    <property type="project" value="InterPro"/>
</dbReference>